<dbReference type="GO" id="GO:0006633">
    <property type="term" value="P:fatty acid biosynthetic process"/>
    <property type="evidence" value="ECO:0007669"/>
    <property type="project" value="TreeGrafter"/>
</dbReference>
<dbReference type="GO" id="GO:0005739">
    <property type="term" value="C:mitochondrion"/>
    <property type="evidence" value="ECO:0007669"/>
    <property type="project" value="TreeGrafter"/>
</dbReference>
<dbReference type="PANTHER" id="PTHR43437:SF3">
    <property type="entry name" value="HYDROXYACYL-THIOESTER DEHYDRATASE TYPE 2, MITOCHONDRIAL"/>
    <property type="match status" value="1"/>
</dbReference>
<evidence type="ECO:0000313" key="2">
    <source>
        <dbReference type="EMBL" id="KAK7597781.1"/>
    </source>
</evidence>
<dbReference type="Proteomes" id="UP001367676">
    <property type="component" value="Unassembled WGS sequence"/>
</dbReference>
<dbReference type="AlphaFoldDB" id="A0AAN9TJB0"/>
<accession>A0AAN9TJB0</accession>
<dbReference type="GO" id="GO:0018812">
    <property type="term" value="F:3-hydroxyacyl-CoA dehydratase activity"/>
    <property type="evidence" value="ECO:0007669"/>
    <property type="project" value="UniProtKB-ARBA"/>
</dbReference>
<proteinExistence type="predicted"/>
<feature type="domain" description="MaoC-like" evidence="1">
    <location>
        <begin position="80"/>
        <end position="161"/>
    </location>
</feature>
<dbReference type="EMBL" id="JBBCAQ010000017">
    <property type="protein sequence ID" value="KAK7597781.1"/>
    <property type="molecule type" value="Genomic_DNA"/>
</dbReference>
<gene>
    <name evidence="2" type="ORF">V9T40_010006</name>
</gene>
<protein>
    <recommendedName>
        <fullName evidence="1">MaoC-like domain-containing protein</fullName>
    </recommendedName>
</protein>
<dbReference type="Gene3D" id="3.10.129.10">
    <property type="entry name" value="Hotdog Thioesterase"/>
    <property type="match status" value="1"/>
</dbReference>
<reference evidence="2 3" key="1">
    <citation type="submission" date="2024-03" db="EMBL/GenBank/DDBJ databases">
        <title>Adaptation during the transition from Ophiocordyceps entomopathogen to insect associate is accompanied by gene loss and intensified selection.</title>
        <authorList>
            <person name="Ward C.M."/>
            <person name="Onetto C.A."/>
            <person name="Borneman A.R."/>
        </authorList>
    </citation>
    <scope>NUCLEOTIDE SEQUENCE [LARGE SCALE GENOMIC DNA]</scope>
    <source>
        <strain evidence="2">AWRI1</strain>
        <tissue evidence="2">Single Adult Female</tissue>
    </source>
</reference>
<evidence type="ECO:0000313" key="3">
    <source>
        <dbReference type="Proteomes" id="UP001367676"/>
    </source>
</evidence>
<sequence length="197" mass="22264">MLNLVQISEDVLQHVKQLTQTADKRFQNISQIFLENLVYWKMTCLISRKKWLSVVKMPTNYFGTMITKNVKVGDRVVMIRTVTLDDIQSFAKVTQDWNRIHHAKEDESTVIVHGAFLNGLVSAVMGTKLPGHGSILAEQVLKFPNPCYAGETVQVEVGIISVRKIIECEFKCSVGEKVVLKGTAKLFLNRKHFLSTS</sequence>
<organism evidence="2 3">
    <name type="scientific">Parthenolecanium corni</name>
    <dbReference type="NCBI Taxonomy" id="536013"/>
    <lineage>
        <taxon>Eukaryota</taxon>
        <taxon>Metazoa</taxon>
        <taxon>Ecdysozoa</taxon>
        <taxon>Arthropoda</taxon>
        <taxon>Hexapoda</taxon>
        <taxon>Insecta</taxon>
        <taxon>Pterygota</taxon>
        <taxon>Neoptera</taxon>
        <taxon>Paraneoptera</taxon>
        <taxon>Hemiptera</taxon>
        <taxon>Sternorrhyncha</taxon>
        <taxon>Coccoidea</taxon>
        <taxon>Coccidae</taxon>
        <taxon>Parthenolecanium</taxon>
    </lineage>
</organism>
<dbReference type="InterPro" id="IPR050965">
    <property type="entry name" value="UPF0336/Enoyl-CoA_hydratase"/>
</dbReference>
<comment type="caution">
    <text evidence="2">The sequence shown here is derived from an EMBL/GenBank/DDBJ whole genome shotgun (WGS) entry which is preliminary data.</text>
</comment>
<dbReference type="InterPro" id="IPR029069">
    <property type="entry name" value="HotDog_dom_sf"/>
</dbReference>
<keyword evidence="3" id="KW-1185">Reference proteome</keyword>
<dbReference type="CDD" id="cd03449">
    <property type="entry name" value="R_hydratase"/>
    <property type="match status" value="1"/>
</dbReference>
<dbReference type="Pfam" id="PF01575">
    <property type="entry name" value="MaoC_dehydratas"/>
    <property type="match status" value="1"/>
</dbReference>
<dbReference type="SUPFAM" id="SSF54637">
    <property type="entry name" value="Thioesterase/thiol ester dehydrase-isomerase"/>
    <property type="match status" value="1"/>
</dbReference>
<dbReference type="PANTHER" id="PTHR43437">
    <property type="entry name" value="HYDROXYACYL-THIOESTER DEHYDRATASE TYPE 2, MITOCHONDRIAL-RELATED"/>
    <property type="match status" value="1"/>
</dbReference>
<dbReference type="InterPro" id="IPR002539">
    <property type="entry name" value="MaoC-like_dom"/>
</dbReference>
<evidence type="ECO:0000259" key="1">
    <source>
        <dbReference type="Pfam" id="PF01575"/>
    </source>
</evidence>
<name>A0AAN9TJB0_9HEMI</name>
<dbReference type="GO" id="GO:0019171">
    <property type="term" value="F:(3R)-hydroxyacyl-[acyl-carrier-protein] dehydratase activity"/>
    <property type="evidence" value="ECO:0007669"/>
    <property type="project" value="TreeGrafter"/>
</dbReference>